<proteinExistence type="predicted"/>
<sequence length="111" mass="13450">MVSLGPLYQRKKQQTLTLLKYMNDLAKQQLTYSIIDEYWSLIVTIDEQAQNMLEFVMNLLRFVKQFLFQKQMLNDCFPKQVQQQIREDNNRHSVSEQFGNYKEEYQGFQVR</sequence>
<dbReference type="EMBL" id="CATOUU010001031">
    <property type="protein sequence ID" value="CAI9967885.1"/>
    <property type="molecule type" value="Genomic_DNA"/>
</dbReference>
<evidence type="ECO:0000313" key="3">
    <source>
        <dbReference type="EMBL" id="CAL6001465.1"/>
    </source>
</evidence>
<feature type="region of interest" description="Disordered" evidence="1">
    <location>
        <begin position="87"/>
        <end position="111"/>
    </location>
</feature>
<dbReference type="Proteomes" id="UP001642409">
    <property type="component" value="Unassembled WGS sequence"/>
</dbReference>
<protein>
    <submittedName>
        <fullName evidence="3">Hypothetical_protein</fullName>
    </submittedName>
</protein>
<evidence type="ECO:0000313" key="4">
    <source>
        <dbReference type="Proteomes" id="UP001642409"/>
    </source>
</evidence>
<accession>A0AA86UQN8</accession>
<organism evidence="2">
    <name type="scientific">Hexamita inflata</name>
    <dbReference type="NCBI Taxonomy" id="28002"/>
    <lineage>
        <taxon>Eukaryota</taxon>
        <taxon>Metamonada</taxon>
        <taxon>Diplomonadida</taxon>
        <taxon>Hexamitidae</taxon>
        <taxon>Hexamitinae</taxon>
        <taxon>Hexamita</taxon>
    </lineage>
</organism>
<dbReference type="EMBL" id="CAXDID020000044">
    <property type="protein sequence ID" value="CAL6001465.1"/>
    <property type="molecule type" value="Genomic_DNA"/>
</dbReference>
<reference evidence="3 4" key="2">
    <citation type="submission" date="2024-07" db="EMBL/GenBank/DDBJ databases">
        <authorList>
            <person name="Akdeniz Z."/>
        </authorList>
    </citation>
    <scope>NUCLEOTIDE SEQUENCE [LARGE SCALE GENOMIC DNA]</scope>
</reference>
<keyword evidence="4" id="KW-1185">Reference proteome</keyword>
<evidence type="ECO:0000256" key="1">
    <source>
        <dbReference type="SAM" id="MobiDB-lite"/>
    </source>
</evidence>
<dbReference type="AlphaFoldDB" id="A0AA86UQN8"/>
<comment type="caution">
    <text evidence="2">The sequence shown here is derived from an EMBL/GenBank/DDBJ whole genome shotgun (WGS) entry which is preliminary data.</text>
</comment>
<reference evidence="2" key="1">
    <citation type="submission" date="2023-06" db="EMBL/GenBank/DDBJ databases">
        <authorList>
            <person name="Kurt Z."/>
        </authorList>
    </citation>
    <scope>NUCLEOTIDE SEQUENCE</scope>
</reference>
<gene>
    <name evidence="3" type="ORF">HINF_LOCUS17446</name>
    <name evidence="2" type="ORF">HINF_LOCUS55530</name>
</gene>
<name>A0AA86UQN8_9EUKA</name>
<evidence type="ECO:0000313" key="2">
    <source>
        <dbReference type="EMBL" id="CAI9967885.1"/>
    </source>
</evidence>